<evidence type="ECO:0000256" key="1">
    <source>
        <dbReference type="SAM" id="MobiDB-lite"/>
    </source>
</evidence>
<dbReference type="PANTHER" id="PTHR34129:SF1">
    <property type="entry name" value="DUF952 DOMAIN-CONTAINING PROTEIN"/>
    <property type="match status" value="1"/>
</dbReference>
<organism evidence="2 3">
    <name type="scientific">Serinicoccus hydrothermalis</name>
    <dbReference type="NCBI Taxonomy" id="1758689"/>
    <lineage>
        <taxon>Bacteria</taxon>
        <taxon>Bacillati</taxon>
        <taxon>Actinomycetota</taxon>
        <taxon>Actinomycetes</taxon>
        <taxon>Micrococcales</taxon>
        <taxon>Ornithinimicrobiaceae</taxon>
        <taxon>Serinicoccus</taxon>
    </lineage>
</organism>
<proteinExistence type="predicted"/>
<evidence type="ECO:0000313" key="3">
    <source>
        <dbReference type="Proteomes" id="UP000092482"/>
    </source>
</evidence>
<dbReference type="PANTHER" id="PTHR34129">
    <property type="entry name" value="BLR1139 PROTEIN"/>
    <property type="match status" value="1"/>
</dbReference>
<dbReference type="Proteomes" id="UP000092482">
    <property type="component" value="Chromosome"/>
</dbReference>
<dbReference type="KEGG" id="serj:SGUI_0982"/>
<keyword evidence="2" id="KW-0808">Transferase</keyword>
<name>A0A1B1NAD5_9MICO</name>
<dbReference type="AlphaFoldDB" id="A0A1B1NAD5"/>
<dbReference type="STRING" id="1758689.SGUI_0982"/>
<evidence type="ECO:0000313" key="2">
    <source>
        <dbReference type="EMBL" id="ANS78378.1"/>
    </source>
</evidence>
<dbReference type="Pfam" id="PF06108">
    <property type="entry name" value="DUF952"/>
    <property type="match status" value="1"/>
</dbReference>
<sequence length="156" mass="16645">MSVPRGRLGGMSSEQAAERETEAADSPALWHLAEREHWEAALAAGRYDRSTRGASLADVGFVHASRPEQLPGVARALYSGVDEELVVLEIDPAVLAEHGVEVKVEPGDPSDPGSEHFPHLYGAVPVAAVARVRPARVDRGWLELGPWEPVATGPTS</sequence>
<dbReference type="SUPFAM" id="SSF56399">
    <property type="entry name" value="ADP-ribosylation"/>
    <property type="match status" value="1"/>
</dbReference>
<feature type="region of interest" description="Disordered" evidence="1">
    <location>
        <begin position="1"/>
        <end position="30"/>
    </location>
</feature>
<dbReference type="EMBL" id="CP014989">
    <property type="protein sequence ID" value="ANS78378.1"/>
    <property type="molecule type" value="Genomic_DNA"/>
</dbReference>
<accession>A0A1B1NAD5</accession>
<gene>
    <name evidence="2" type="ORF">SGUI_0982</name>
</gene>
<protein>
    <submittedName>
        <fullName evidence="2">Glutathione S-transferase domain protein</fullName>
    </submittedName>
</protein>
<dbReference type="GO" id="GO:0016740">
    <property type="term" value="F:transferase activity"/>
    <property type="evidence" value="ECO:0007669"/>
    <property type="project" value="UniProtKB-KW"/>
</dbReference>
<dbReference type="InterPro" id="IPR009297">
    <property type="entry name" value="DUF952"/>
</dbReference>
<dbReference type="Gene3D" id="3.20.170.20">
    <property type="entry name" value="Protein of unknown function DUF952"/>
    <property type="match status" value="1"/>
</dbReference>
<keyword evidence="3" id="KW-1185">Reference proteome</keyword>
<reference evidence="2 3" key="1">
    <citation type="submission" date="2016-03" db="EMBL/GenBank/DDBJ databases">
        <title>Shallow-sea hydrothermal system.</title>
        <authorList>
            <person name="Tang K."/>
        </authorList>
    </citation>
    <scope>NUCLEOTIDE SEQUENCE [LARGE SCALE GENOMIC DNA]</scope>
    <source>
        <strain evidence="2 3">JLT9</strain>
    </source>
</reference>